<protein>
    <submittedName>
        <fullName evidence="2">Endoribonuclease L-PSP</fullName>
    </submittedName>
</protein>
<evidence type="ECO:0000256" key="1">
    <source>
        <dbReference type="ARBA" id="ARBA00010552"/>
    </source>
</evidence>
<dbReference type="OrthoDB" id="9803101at2"/>
<dbReference type="PANTHER" id="PTHR11803:SF58">
    <property type="entry name" value="PROTEIN HMF1-RELATED"/>
    <property type="match status" value="1"/>
</dbReference>
<dbReference type="SUPFAM" id="SSF55298">
    <property type="entry name" value="YjgF-like"/>
    <property type="match status" value="1"/>
</dbReference>
<dbReference type="InterPro" id="IPR006056">
    <property type="entry name" value="RidA"/>
</dbReference>
<dbReference type="STRING" id="89093.SAMN04488558_10278"/>
<dbReference type="PANTHER" id="PTHR11803">
    <property type="entry name" value="2-IMINOBUTANOATE/2-IMINOPROPANOATE DEAMINASE RIDA"/>
    <property type="match status" value="1"/>
</dbReference>
<dbReference type="FunFam" id="3.30.1330.40:FF:000001">
    <property type="entry name" value="L-PSP family endoribonuclease"/>
    <property type="match status" value="1"/>
</dbReference>
<dbReference type="Gene3D" id="3.30.1330.40">
    <property type="entry name" value="RutC-like"/>
    <property type="match status" value="1"/>
</dbReference>
<organism evidence="2 3">
    <name type="scientific">Ignavigranum ruoffiae</name>
    <dbReference type="NCBI Taxonomy" id="89093"/>
    <lineage>
        <taxon>Bacteria</taxon>
        <taxon>Bacillati</taxon>
        <taxon>Bacillota</taxon>
        <taxon>Bacilli</taxon>
        <taxon>Lactobacillales</taxon>
        <taxon>Aerococcaceae</taxon>
        <taxon>Ignavigranum</taxon>
    </lineage>
</organism>
<dbReference type="RefSeq" id="WP_092570464.1">
    <property type="nucleotide sequence ID" value="NZ_CP096206.2"/>
</dbReference>
<name>A0A1H9AW22_9LACT</name>
<dbReference type="InterPro" id="IPR006175">
    <property type="entry name" value="YjgF/YER057c/UK114"/>
</dbReference>
<gene>
    <name evidence="2" type="ORF">SAMN04488558_10278</name>
</gene>
<dbReference type="EMBL" id="FOEN01000002">
    <property type="protein sequence ID" value="SEP80138.1"/>
    <property type="molecule type" value="Genomic_DNA"/>
</dbReference>
<sequence length="125" mass="13374">MKTIESQFAPQPVGAYSQAIESGNLVFLSGQIGIDREIGKLVEGDIEAQTKQVFKNIQYVLEEAGLSLANVVKVTVLLADINDFQAMNTIYAEAFAGLYPARSAFAVAGLPLGAKVEIEVIAERA</sequence>
<dbReference type="GO" id="GO:0019239">
    <property type="term" value="F:deaminase activity"/>
    <property type="evidence" value="ECO:0007669"/>
    <property type="project" value="TreeGrafter"/>
</dbReference>
<dbReference type="AlphaFoldDB" id="A0A1H9AW22"/>
<reference evidence="2 3" key="1">
    <citation type="submission" date="2016-10" db="EMBL/GenBank/DDBJ databases">
        <authorList>
            <person name="de Groot N.N."/>
        </authorList>
    </citation>
    <scope>NUCLEOTIDE SEQUENCE [LARGE SCALE GENOMIC DNA]</scope>
    <source>
        <strain evidence="2 3">DSM 15695</strain>
    </source>
</reference>
<dbReference type="InterPro" id="IPR035959">
    <property type="entry name" value="RutC-like_sf"/>
</dbReference>
<proteinExistence type="inferred from homology"/>
<dbReference type="Proteomes" id="UP000198833">
    <property type="component" value="Unassembled WGS sequence"/>
</dbReference>
<dbReference type="NCBIfam" id="TIGR00004">
    <property type="entry name" value="Rid family detoxifying hydrolase"/>
    <property type="match status" value="1"/>
</dbReference>
<dbReference type="PROSITE" id="PS01094">
    <property type="entry name" value="UPF0076"/>
    <property type="match status" value="1"/>
</dbReference>
<accession>A0A1H9AW22</accession>
<keyword evidence="3" id="KW-1185">Reference proteome</keyword>
<dbReference type="CDD" id="cd00448">
    <property type="entry name" value="YjgF_YER057c_UK114_family"/>
    <property type="match status" value="1"/>
</dbReference>
<evidence type="ECO:0000313" key="3">
    <source>
        <dbReference type="Proteomes" id="UP000198833"/>
    </source>
</evidence>
<dbReference type="GO" id="GO:0005829">
    <property type="term" value="C:cytosol"/>
    <property type="evidence" value="ECO:0007669"/>
    <property type="project" value="TreeGrafter"/>
</dbReference>
<dbReference type="InterPro" id="IPR019897">
    <property type="entry name" value="RidA_CS"/>
</dbReference>
<evidence type="ECO:0000313" key="2">
    <source>
        <dbReference type="EMBL" id="SEP80138.1"/>
    </source>
</evidence>
<comment type="similarity">
    <text evidence="1">Belongs to the RutC family.</text>
</comment>
<dbReference type="Pfam" id="PF01042">
    <property type="entry name" value="Ribonuc_L-PSP"/>
    <property type="match status" value="1"/>
</dbReference>